<evidence type="ECO:0000256" key="1">
    <source>
        <dbReference type="ARBA" id="ARBA00010634"/>
    </source>
</evidence>
<comment type="similarity">
    <text evidence="1">Belongs to the MlaA family.</text>
</comment>
<dbReference type="Proteomes" id="UP000198620">
    <property type="component" value="Unassembled WGS sequence"/>
</dbReference>
<dbReference type="InterPro" id="IPR007428">
    <property type="entry name" value="MlaA"/>
</dbReference>
<reference evidence="5 6" key="1">
    <citation type="submission" date="2016-10" db="EMBL/GenBank/DDBJ databases">
        <authorList>
            <person name="de Groot N.N."/>
        </authorList>
    </citation>
    <scope>NUCLEOTIDE SEQUENCE [LARGE SCALE GENOMIC DNA]</scope>
    <source>
        <strain evidence="5 6">Nv1</strain>
    </source>
</reference>
<feature type="compositionally biased region" description="Polar residues" evidence="3">
    <location>
        <begin position="27"/>
        <end position="41"/>
    </location>
</feature>
<feature type="region of interest" description="Disordered" evidence="3">
    <location>
        <begin position="27"/>
        <end position="97"/>
    </location>
</feature>
<keyword evidence="6" id="KW-1185">Reference proteome</keyword>
<dbReference type="OrthoDB" id="9785326at2"/>
<feature type="signal peptide" evidence="4">
    <location>
        <begin position="1"/>
        <end position="23"/>
    </location>
</feature>
<dbReference type="EMBL" id="FOBH01000003">
    <property type="protein sequence ID" value="SEK89911.1"/>
    <property type="molecule type" value="Genomic_DNA"/>
</dbReference>
<accession>A0A1H7KSX1</accession>
<feature type="chain" id="PRO_5011794613" evidence="4">
    <location>
        <begin position="24"/>
        <end position="325"/>
    </location>
</feature>
<protein>
    <submittedName>
        <fullName evidence="5">Phospholipid-binding lipoprotein MlaA</fullName>
    </submittedName>
</protein>
<evidence type="ECO:0000256" key="2">
    <source>
        <dbReference type="ARBA" id="ARBA00022729"/>
    </source>
</evidence>
<dbReference type="AlphaFoldDB" id="A0A1H7KSX1"/>
<dbReference type="PANTHER" id="PTHR30035:SF3">
    <property type="entry name" value="INTERMEMBRANE PHOSPHOLIPID TRANSPORT SYSTEM LIPOPROTEIN MLAA"/>
    <property type="match status" value="1"/>
</dbReference>
<dbReference type="GO" id="GO:0016020">
    <property type="term" value="C:membrane"/>
    <property type="evidence" value="ECO:0007669"/>
    <property type="project" value="InterPro"/>
</dbReference>
<gene>
    <name evidence="5" type="ORF">SAMN05216387_103330</name>
</gene>
<keyword evidence="5" id="KW-0449">Lipoprotein</keyword>
<name>A0A1H7KSX1_9PROT</name>
<dbReference type="PRINTS" id="PR01805">
    <property type="entry name" value="VACJLIPOPROT"/>
</dbReference>
<evidence type="ECO:0000313" key="6">
    <source>
        <dbReference type="Proteomes" id="UP000198620"/>
    </source>
</evidence>
<dbReference type="STRING" id="1233.SAMN05216387_103330"/>
<evidence type="ECO:0000313" key="5">
    <source>
        <dbReference type="EMBL" id="SEK89911.1"/>
    </source>
</evidence>
<sequence length="325" mass="34448">MTRSVRLSSLLILLLASFLNGCATTNKNTTASDANTNASPVASSSTAADSNTAAGTSASNGSASSNNTNNNKNASADNSGAANNGGKKGAESYNGPVFKNGAPPASYPAVNKKDPWESMNRSVFSFNETLDTNVLKPVAKGYKWIMPDPIETAIGNVFSNLNDIPVTFNNILQLKFNNALRSSGRFLVNTTAGLGGMLDIASDIGLEKQNEDFGQTLGYYGVSSGPYLVLPVLGPSSTRDAGGLVFDFASDPVAVGSFFVAPFIGPVVGSTRFADTRARLLENDKTLNEAALDKYEFMREAYLQRRRNLVYDGNPPPSKDDHDTE</sequence>
<feature type="compositionally biased region" description="Low complexity" evidence="3">
    <location>
        <begin position="42"/>
        <end position="85"/>
    </location>
</feature>
<proteinExistence type="inferred from homology"/>
<evidence type="ECO:0000256" key="3">
    <source>
        <dbReference type="SAM" id="MobiDB-lite"/>
    </source>
</evidence>
<keyword evidence="2 4" id="KW-0732">Signal</keyword>
<dbReference type="GO" id="GO:0120010">
    <property type="term" value="P:intermembrane phospholipid transfer"/>
    <property type="evidence" value="ECO:0007669"/>
    <property type="project" value="TreeGrafter"/>
</dbReference>
<organism evidence="5 6">
    <name type="scientific">Nitrosovibrio tenuis</name>
    <dbReference type="NCBI Taxonomy" id="1233"/>
    <lineage>
        <taxon>Bacteria</taxon>
        <taxon>Pseudomonadati</taxon>
        <taxon>Pseudomonadota</taxon>
        <taxon>Betaproteobacteria</taxon>
        <taxon>Nitrosomonadales</taxon>
        <taxon>Nitrosomonadaceae</taxon>
        <taxon>Nitrosovibrio</taxon>
    </lineage>
</organism>
<dbReference type="Pfam" id="PF04333">
    <property type="entry name" value="MlaA"/>
    <property type="match status" value="1"/>
</dbReference>
<dbReference type="PANTHER" id="PTHR30035">
    <property type="entry name" value="LIPOPROTEIN VACJ-RELATED"/>
    <property type="match status" value="1"/>
</dbReference>
<evidence type="ECO:0000256" key="4">
    <source>
        <dbReference type="SAM" id="SignalP"/>
    </source>
</evidence>